<protein>
    <submittedName>
        <fullName evidence="1">Uncharacterized protein</fullName>
    </submittedName>
</protein>
<sequence length="139" mass="15868">MMKFQPPVPHLGNLRLTTPNTLIHISSYTLQLGQPQPPSLEAVLGWYHGILPWNLEGPRTGKSLESHGMSTFLMREQLYSNPHSKNQCTLQVMVVCHVVSQCFQITRTLKESCSLHTPLFNKERTRRLGIRVSISQDYL</sequence>
<dbReference type="EMBL" id="JABVXQ010000013">
    <property type="protein sequence ID" value="KAF6081722.1"/>
    <property type="molecule type" value="Genomic_DNA"/>
</dbReference>
<organism evidence="1 2">
    <name type="scientific">Phyllostomus discolor</name>
    <name type="common">pale spear-nosed bat</name>
    <dbReference type="NCBI Taxonomy" id="89673"/>
    <lineage>
        <taxon>Eukaryota</taxon>
        <taxon>Metazoa</taxon>
        <taxon>Chordata</taxon>
        <taxon>Craniata</taxon>
        <taxon>Vertebrata</taxon>
        <taxon>Euteleostomi</taxon>
        <taxon>Mammalia</taxon>
        <taxon>Eutheria</taxon>
        <taxon>Laurasiatheria</taxon>
        <taxon>Chiroptera</taxon>
        <taxon>Yangochiroptera</taxon>
        <taxon>Phyllostomidae</taxon>
        <taxon>Phyllostominae</taxon>
        <taxon>Phyllostomus</taxon>
    </lineage>
</organism>
<dbReference type="Proteomes" id="UP000664940">
    <property type="component" value="Unassembled WGS sequence"/>
</dbReference>
<evidence type="ECO:0000313" key="1">
    <source>
        <dbReference type="EMBL" id="KAF6081722.1"/>
    </source>
</evidence>
<name>A0A833YWB6_9CHIR</name>
<accession>A0A833YWB6</accession>
<comment type="caution">
    <text evidence="1">The sequence shown here is derived from an EMBL/GenBank/DDBJ whole genome shotgun (WGS) entry which is preliminary data.</text>
</comment>
<dbReference type="AlphaFoldDB" id="A0A833YWB6"/>
<proteinExistence type="predicted"/>
<gene>
    <name evidence="1" type="ORF">HJG60_008742</name>
</gene>
<reference evidence="1 2" key="1">
    <citation type="journal article" date="2020" name="Nature">
        <title>Six reference-quality genomes reveal evolution of bat adaptations.</title>
        <authorList>
            <person name="Jebb D."/>
            <person name="Huang Z."/>
            <person name="Pippel M."/>
            <person name="Hughes G.M."/>
            <person name="Lavrichenko K."/>
            <person name="Devanna P."/>
            <person name="Winkler S."/>
            <person name="Jermiin L.S."/>
            <person name="Skirmuntt E.C."/>
            <person name="Katzourakis A."/>
            <person name="Burkitt-Gray L."/>
            <person name="Ray D.A."/>
            <person name="Sullivan K.A.M."/>
            <person name="Roscito J.G."/>
            <person name="Kirilenko B.M."/>
            <person name="Davalos L.M."/>
            <person name="Corthals A.P."/>
            <person name="Power M.L."/>
            <person name="Jones G."/>
            <person name="Ransome R.D."/>
            <person name="Dechmann D.K.N."/>
            <person name="Locatelli A.G."/>
            <person name="Puechmaille S.J."/>
            <person name="Fedrigo O."/>
            <person name="Jarvis E.D."/>
            <person name="Hiller M."/>
            <person name="Vernes S.C."/>
            <person name="Myers E.W."/>
            <person name="Teeling E.C."/>
        </authorList>
    </citation>
    <scope>NUCLEOTIDE SEQUENCE [LARGE SCALE GENOMIC DNA]</scope>
    <source>
        <strain evidence="1">Bat1K_MPI-CBG_1</strain>
    </source>
</reference>
<evidence type="ECO:0000313" key="2">
    <source>
        <dbReference type="Proteomes" id="UP000664940"/>
    </source>
</evidence>